<dbReference type="Pfam" id="PF25973">
    <property type="entry name" value="BSH_CzcB"/>
    <property type="match status" value="1"/>
</dbReference>
<dbReference type="Gene3D" id="2.40.50.100">
    <property type="match status" value="1"/>
</dbReference>
<protein>
    <submittedName>
        <fullName evidence="5">Efflux RND transporter periplasmic adaptor subunit</fullName>
    </submittedName>
</protein>
<comment type="similarity">
    <text evidence="1">Belongs to the membrane fusion protein (MFP) (TC 8.A.1) family.</text>
</comment>
<dbReference type="SUPFAM" id="SSF111369">
    <property type="entry name" value="HlyD-like secretion proteins"/>
    <property type="match status" value="1"/>
</dbReference>
<dbReference type="NCBIfam" id="TIGR01730">
    <property type="entry name" value="RND_mfp"/>
    <property type="match status" value="1"/>
</dbReference>
<dbReference type="PANTHER" id="PTHR30469">
    <property type="entry name" value="MULTIDRUG RESISTANCE PROTEIN MDTA"/>
    <property type="match status" value="1"/>
</dbReference>
<accession>A0A4R5LV50</accession>
<proteinExistence type="inferred from homology"/>
<evidence type="ECO:0000313" key="6">
    <source>
        <dbReference type="Proteomes" id="UP000295554"/>
    </source>
</evidence>
<dbReference type="InterPro" id="IPR058792">
    <property type="entry name" value="Beta-barrel_RND_2"/>
</dbReference>
<evidence type="ECO:0000313" key="5">
    <source>
        <dbReference type="EMBL" id="TDG15217.1"/>
    </source>
</evidence>
<keyword evidence="2" id="KW-0175">Coiled coil</keyword>
<dbReference type="PANTHER" id="PTHR30469:SF15">
    <property type="entry name" value="HLYD FAMILY OF SECRETION PROTEINS"/>
    <property type="match status" value="1"/>
</dbReference>
<evidence type="ECO:0000259" key="3">
    <source>
        <dbReference type="Pfam" id="PF25954"/>
    </source>
</evidence>
<evidence type="ECO:0000256" key="2">
    <source>
        <dbReference type="SAM" id="Coils"/>
    </source>
</evidence>
<dbReference type="Gene3D" id="1.10.287.470">
    <property type="entry name" value="Helix hairpin bin"/>
    <property type="match status" value="1"/>
</dbReference>
<dbReference type="GO" id="GO:0015562">
    <property type="term" value="F:efflux transmembrane transporter activity"/>
    <property type="evidence" value="ECO:0007669"/>
    <property type="project" value="TreeGrafter"/>
</dbReference>
<reference evidence="5 6" key="1">
    <citation type="submission" date="2019-03" db="EMBL/GenBank/DDBJ databases">
        <title>Seongchinamella monodicae gen. nov., sp. nov., a novel member of the Gammaproteobacteria isolated from a tidal mudflat of beach.</title>
        <authorList>
            <person name="Yang H.G."/>
            <person name="Kang J.W."/>
            <person name="Lee S.D."/>
        </authorList>
    </citation>
    <scope>NUCLEOTIDE SEQUENCE [LARGE SCALE GENOMIC DNA]</scope>
    <source>
        <strain evidence="5 6">GH4-78</strain>
    </source>
</reference>
<gene>
    <name evidence="5" type="ORF">E2F43_03000</name>
</gene>
<dbReference type="EMBL" id="SMSE01000001">
    <property type="protein sequence ID" value="TDG15217.1"/>
    <property type="molecule type" value="Genomic_DNA"/>
</dbReference>
<name>A0A4R5LV50_9GAMM</name>
<dbReference type="AlphaFoldDB" id="A0A4R5LV50"/>
<dbReference type="OrthoDB" id="9791520at2"/>
<feature type="domain" description="CusB-like beta-barrel" evidence="3">
    <location>
        <begin position="196"/>
        <end position="270"/>
    </location>
</feature>
<dbReference type="Proteomes" id="UP000295554">
    <property type="component" value="Unassembled WGS sequence"/>
</dbReference>
<organism evidence="5 6">
    <name type="scientific">Seongchinamella unica</name>
    <dbReference type="NCBI Taxonomy" id="2547392"/>
    <lineage>
        <taxon>Bacteria</taxon>
        <taxon>Pseudomonadati</taxon>
        <taxon>Pseudomonadota</taxon>
        <taxon>Gammaproteobacteria</taxon>
        <taxon>Cellvibrionales</taxon>
        <taxon>Halieaceae</taxon>
        <taxon>Seongchinamella</taxon>
    </lineage>
</organism>
<evidence type="ECO:0000256" key="1">
    <source>
        <dbReference type="ARBA" id="ARBA00009477"/>
    </source>
</evidence>
<feature type="domain" description="CzcB-like barrel-sandwich hybrid" evidence="4">
    <location>
        <begin position="37"/>
        <end position="190"/>
    </location>
</feature>
<dbReference type="InterPro" id="IPR006143">
    <property type="entry name" value="RND_pump_MFP"/>
</dbReference>
<dbReference type="GO" id="GO:1990281">
    <property type="term" value="C:efflux pump complex"/>
    <property type="evidence" value="ECO:0007669"/>
    <property type="project" value="TreeGrafter"/>
</dbReference>
<evidence type="ECO:0000259" key="4">
    <source>
        <dbReference type="Pfam" id="PF25973"/>
    </source>
</evidence>
<dbReference type="RefSeq" id="WP_133209398.1">
    <property type="nucleotide sequence ID" value="NZ_SMSE01000001.1"/>
</dbReference>
<dbReference type="Pfam" id="PF25954">
    <property type="entry name" value="Beta-barrel_RND_2"/>
    <property type="match status" value="1"/>
</dbReference>
<feature type="coiled-coil region" evidence="2">
    <location>
        <begin position="93"/>
        <end position="155"/>
    </location>
</feature>
<comment type="caution">
    <text evidence="5">The sequence shown here is derived from an EMBL/GenBank/DDBJ whole genome shotgun (WGS) entry which is preliminary data.</text>
</comment>
<dbReference type="InterPro" id="IPR058647">
    <property type="entry name" value="BSH_CzcB-like"/>
</dbReference>
<sequence>MRFLHRPLVTLAVLLGFSVHGWSQDGAYDCLIEPSVTVEIGSSIRGVAESVLVSRGDEVEQGQILVQLESGVQAASVALAEARSKSTAEVEARRESLALARSALKRIEELQRDGNVSRQLFDEARSEAIIAESGLQQAEENRLLAALELQQAREVLALRTIKSSISGIVVDTMISPGELVTEDRPIISLAQIDPLYVEAIIPAPDFGRISAGDRATVFPAGPVGGEYPGTVVIVDQIIDAASSTFGVRVELPNPQGRIPAGLNCDVRFSKADP</sequence>
<keyword evidence="6" id="KW-1185">Reference proteome</keyword>
<dbReference type="Gene3D" id="2.40.30.170">
    <property type="match status" value="1"/>
</dbReference>